<feature type="region of interest" description="Disordered" evidence="1">
    <location>
        <begin position="55"/>
        <end position="83"/>
    </location>
</feature>
<keyword evidence="3" id="KW-1185">Reference proteome</keyword>
<accession>A0ABR2R1J7</accession>
<gene>
    <name evidence="2" type="ORF">V6N11_019158</name>
</gene>
<organism evidence="2 3">
    <name type="scientific">Hibiscus sabdariffa</name>
    <name type="common">roselle</name>
    <dbReference type="NCBI Taxonomy" id="183260"/>
    <lineage>
        <taxon>Eukaryota</taxon>
        <taxon>Viridiplantae</taxon>
        <taxon>Streptophyta</taxon>
        <taxon>Embryophyta</taxon>
        <taxon>Tracheophyta</taxon>
        <taxon>Spermatophyta</taxon>
        <taxon>Magnoliopsida</taxon>
        <taxon>eudicotyledons</taxon>
        <taxon>Gunneridae</taxon>
        <taxon>Pentapetalae</taxon>
        <taxon>rosids</taxon>
        <taxon>malvids</taxon>
        <taxon>Malvales</taxon>
        <taxon>Malvaceae</taxon>
        <taxon>Malvoideae</taxon>
        <taxon>Hibiscus</taxon>
    </lineage>
</organism>
<feature type="region of interest" description="Disordered" evidence="1">
    <location>
        <begin position="1"/>
        <end position="42"/>
    </location>
</feature>
<reference evidence="2 3" key="1">
    <citation type="journal article" date="2024" name="G3 (Bethesda)">
        <title>Genome assembly of Hibiscus sabdariffa L. provides insights into metabolisms of medicinal natural products.</title>
        <authorList>
            <person name="Kim T."/>
        </authorList>
    </citation>
    <scope>NUCLEOTIDE SEQUENCE [LARGE SCALE GENOMIC DNA]</scope>
    <source>
        <strain evidence="2">TK-2024</strain>
        <tissue evidence="2">Old leaves</tissue>
    </source>
</reference>
<evidence type="ECO:0000256" key="1">
    <source>
        <dbReference type="SAM" id="MobiDB-lite"/>
    </source>
</evidence>
<evidence type="ECO:0000313" key="2">
    <source>
        <dbReference type="EMBL" id="KAK9006827.1"/>
    </source>
</evidence>
<dbReference type="Proteomes" id="UP001396334">
    <property type="component" value="Unassembled WGS sequence"/>
</dbReference>
<protein>
    <submittedName>
        <fullName evidence="2">Uncharacterized protein</fullName>
    </submittedName>
</protein>
<name>A0ABR2R1J7_9ROSI</name>
<comment type="caution">
    <text evidence="2">The sequence shown here is derived from an EMBL/GenBank/DDBJ whole genome shotgun (WGS) entry which is preliminary data.</text>
</comment>
<feature type="compositionally biased region" description="Polar residues" evidence="1">
    <location>
        <begin position="56"/>
        <end position="72"/>
    </location>
</feature>
<proteinExistence type="predicted"/>
<feature type="compositionally biased region" description="Basic and acidic residues" evidence="1">
    <location>
        <begin position="22"/>
        <end position="35"/>
    </location>
</feature>
<dbReference type="EMBL" id="JBBPBN010000028">
    <property type="protein sequence ID" value="KAK9006827.1"/>
    <property type="molecule type" value="Genomic_DNA"/>
</dbReference>
<evidence type="ECO:0000313" key="3">
    <source>
        <dbReference type="Proteomes" id="UP001396334"/>
    </source>
</evidence>
<sequence>MARVSELDDGTGATARHRRKHKDDVSNNEKSTSKRDGKKQRLGWWLIEDVADRWEGNTTTTSGAKGNRTSGGATLKRQGEMKQ</sequence>